<dbReference type="Proteomes" id="UP000321945">
    <property type="component" value="Unassembled WGS sequence"/>
</dbReference>
<accession>A0A5C6YL81</accession>
<reference evidence="1 2" key="1">
    <citation type="submission" date="2019-08" db="EMBL/GenBank/DDBJ databases">
        <title>Genome of Aequorivita lipolytica Y10-2 (type strain).</title>
        <authorList>
            <person name="Bowman J.P."/>
        </authorList>
    </citation>
    <scope>NUCLEOTIDE SEQUENCE [LARGE SCALE GENOMIC DNA]</scope>
    <source>
        <strain evidence="1 2">Y10-2</strain>
    </source>
</reference>
<protein>
    <recommendedName>
        <fullName evidence="3">SGNH/GDSL hydrolase family protein</fullName>
    </recommendedName>
</protein>
<gene>
    <name evidence="1" type="ORF">ESV24_13990</name>
</gene>
<evidence type="ECO:0000313" key="1">
    <source>
        <dbReference type="EMBL" id="TXD68017.1"/>
    </source>
</evidence>
<dbReference type="EMBL" id="VORU01000016">
    <property type="protein sequence ID" value="TXD68017.1"/>
    <property type="molecule type" value="Genomic_DNA"/>
</dbReference>
<organism evidence="1 2">
    <name type="scientific">Aequorivita lipolytica</name>
    <dbReference type="NCBI Taxonomy" id="153267"/>
    <lineage>
        <taxon>Bacteria</taxon>
        <taxon>Pseudomonadati</taxon>
        <taxon>Bacteroidota</taxon>
        <taxon>Flavobacteriia</taxon>
        <taxon>Flavobacteriales</taxon>
        <taxon>Flavobacteriaceae</taxon>
        <taxon>Aequorivita</taxon>
    </lineage>
</organism>
<proteinExistence type="predicted"/>
<keyword evidence="2" id="KW-1185">Reference proteome</keyword>
<dbReference type="RefSeq" id="WP_146743187.1">
    <property type="nucleotide sequence ID" value="NZ_CBCRZQ010000014.1"/>
</dbReference>
<dbReference type="OrthoDB" id="9761723at2"/>
<dbReference type="AlphaFoldDB" id="A0A5C6YL81"/>
<evidence type="ECO:0000313" key="2">
    <source>
        <dbReference type="Proteomes" id="UP000321945"/>
    </source>
</evidence>
<name>A0A5C6YL81_9FLAO</name>
<evidence type="ECO:0008006" key="3">
    <source>
        <dbReference type="Google" id="ProtNLM"/>
    </source>
</evidence>
<sequence length="298" mass="35175">MPVVIAYIILEIVVVNTPINFKIIGQYYREHSDEIELIGLGSSQMQSAFNPAYAEVKAINFASKSQHHNEDFHILKQTRKNFPKLKYVLLEVSYSHLELPHHRDDYWKNSIYLNYYGVNGFGRLTTYKDKLLYLSNPRFFSNQLTDYYIFQIDKSKFNQYGFDTNNYDGPFNEMGFDEAKIAQHNFQKLNNEDLSIFNRNTAYLYRILDYTKAENLQVIICTTPFYKTYLKARNPNILRRRDSILQVIEKKYGNITLLFQENDTLHFTVRDFINENHLNPDGAKKFTGFVNQKLDSLN</sequence>
<comment type="caution">
    <text evidence="1">The sequence shown here is derived from an EMBL/GenBank/DDBJ whole genome shotgun (WGS) entry which is preliminary data.</text>
</comment>